<dbReference type="EMBL" id="JH159153">
    <property type="protein sequence ID" value="EGZ20420.1"/>
    <property type="molecule type" value="Genomic_DNA"/>
</dbReference>
<name>G4Z868_PHYSP</name>
<protein>
    <submittedName>
        <fullName evidence="1">Uncharacterized protein</fullName>
    </submittedName>
</protein>
<keyword evidence="2" id="KW-1185">Reference proteome</keyword>
<sequence length="153" mass="17242">MRRINDAVWSVDWDLVKNVLNPPDGSDGAPFELCAATRDDWNRYVQSEEQALKVFIVELSGALHELLVEDVRQAITDATGTGRTHLAHRGAAYIDRRPTLPDETNDLLAYLEPDASFGPFRFLPGAVLPQGFTWMNFHTLKVEMRVHQGWGPL</sequence>
<dbReference type="Proteomes" id="UP000002640">
    <property type="component" value="Unassembled WGS sequence"/>
</dbReference>
<gene>
    <name evidence="1" type="ORF">PHYSODRAFT_328522</name>
</gene>
<reference evidence="1 2" key="1">
    <citation type="journal article" date="2006" name="Science">
        <title>Phytophthora genome sequences uncover evolutionary origins and mechanisms of pathogenesis.</title>
        <authorList>
            <person name="Tyler B.M."/>
            <person name="Tripathy S."/>
            <person name="Zhang X."/>
            <person name="Dehal P."/>
            <person name="Jiang R.H."/>
            <person name="Aerts A."/>
            <person name="Arredondo F.D."/>
            <person name="Baxter L."/>
            <person name="Bensasson D."/>
            <person name="Beynon J.L."/>
            <person name="Chapman J."/>
            <person name="Damasceno C.M."/>
            <person name="Dorrance A.E."/>
            <person name="Dou D."/>
            <person name="Dickerman A.W."/>
            <person name="Dubchak I.L."/>
            <person name="Garbelotto M."/>
            <person name="Gijzen M."/>
            <person name="Gordon S.G."/>
            <person name="Govers F."/>
            <person name="Grunwald N.J."/>
            <person name="Huang W."/>
            <person name="Ivors K.L."/>
            <person name="Jones R.W."/>
            <person name="Kamoun S."/>
            <person name="Krampis K."/>
            <person name="Lamour K.H."/>
            <person name="Lee M.K."/>
            <person name="McDonald W.H."/>
            <person name="Medina M."/>
            <person name="Meijer H.J."/>
            <person name="Nordberg E.K."/>
            <person name="Maclean D.J."/>
            <person name="Ospina-Giraldo M.D."/>
            <person name="Morris P.F."/>
            <person name="Phuntumart V."/>
            <person name="Putnam N.H."/>
            <person name="Rash S."/>
            <person name="Rose J.K."/>
            <person name="Sakihama Y."/>
            <person name="Salamov A.A."/>
            <person name="Savidor A."/>
            <person name="Scheuring C.F."/>
            <person name="Smith B.M."/>
            <person name="Sobral B.W."/>
            <person name="Terry A."/>
            <person name="Torto-Alalibo T.A."/>
            <person name="Win J."/>
            <person name="Xu Z."/>
            <person name="Zhang H."/>
            <person name="Grigoriev I.V."/>
            <person name="Rokhsar D.S."/>
            <person name="Boore J.L."/>
        </authorList>
    </citation>
    <scope>NUCLEOTIDE SEQUENCE [LARGE SCALE GENOMIC DNA]</scope>
    <source>
        <strain evidence="1 2">P6497</strain>
    </source>
</reference>
<dbReference type="AlphaFoldDB" id="G4Z868"/>
<organism evidence="1 2">
    <name type="scientific">Phytophthora sojae (strain P6497)</name>
    <name type="common">Soybean stem and root rot agent</name>
    <name type="synonym">Phytophthora megasperma f. sp. glycines</name>
    <dbReference type="NCBI Taxonomy" id="1094619"/>
    <lineage>
        <taxon>Eukaryota</taxon>
        <taxon>Sar</taxon>
        <taxon>Stramenopiles</taxon>
        <taxon>Oomycota</taxon>
        <taxon>Peronosporomycetes</taxon>
        <taxon>Peronosporales</taxon>
        <taxon>Peronosporaceae</taxon>
        <taxon>Phytophthora</taxon>
    </lineage>
</organism>
<evidence type="ECO:0000313" key="2">
    <source>
        <dbReference type="Proteomes" id="UP000002640"/>
    </source>
</evidence>
<evidence type="ECO:0000313" key="1">
    <source>
        <dbReference type="EMBL" id="EGZ20420.1"/>
    </source>
</evidence>
<dbReference type="InParanoid" id="G4Z868"/>
<dbReference type="GeneID" id="20645803"/>
<dbReference type="KEGG" id="psoj:PHYSODRAFT_328522"/>
<dbReference type="RefSeq" id="XP_009523137.1">
    <property type="nucleotide sequence ID" value="XM_009524842.1"/>
</dbReference>
<proteinExistence type="predicted"/>
<accession>G4Z868</accession>